<feature type="domain" description="Orn/DAP/Arg decarboxylase 2 N-terminal" evidence="8">
    <location>
        <begin position="35"/>
        <end position="282"/>
    </location>
</feature>
<evidence type="ECO:0000256" key="3">
    <source>
        <dbReference type="ARBA" id="ARBA00022898"/>
    </source>
</evidence>
<evidence type="ECO:0000259" key="8">
    <source>
        <dbReference type="Pfam" id="PF02784"/>
    </source>
</evidence>
<organism evidence="9 10">
    <name type="scientific">Allorhodopirellula solitaria</name>
    <dbReference type="NCBI Taxonomy" id="2527987"/>
    <lineage>
        <taxon>Bacteria</taxon>
        <taxon>Pseudomonadati</taxon>
        <taxon>Planctomycetota</taxon>
        <taxon>Planctomycetia</taxon>
        <taxon>Pirellulales</taxon>
        <taxon>Pirellulaceae</taxon>
        <taxon>Allorhodopirellula</taxon>
    </lineage>
</organism>
<feature type="modified residue" description="N6-(pyridoxal phosphate)lysine" evidence="5">
    <location>
        <position position="60"/>
    </location>
</feature>
<dbReference type="Pfam" id="PF00278">
    <property type="entry name" value="Orn_DAP_Arg_deC"/>
    <property type="match status" value="1"/>
</dbReference>
<evidence type="ECO:0000256" key="4">
    <source>
        <dbReference type="ARBA" id="ARBA00023239"/>
    </source>
</evidence>
<dbReference type="Gene3D" id="3.20.20.10">
    <property type="entry name" value="Alanine racemase"/>
    <property type="match status" value="1"/>
</dbReference>
<dbReference type="EMBL" id="SJPK01000001">
    <property type="protein sequence ID" value="TWT74741.1"/>
    <property type="molecule type" value="Genomic_DNA"/>
</dbReference>
<dbReference type="InterPro" id="IPR022644">
    <property type="entry name" value="De-COase2_N"/>
</dbReference>
<protein>
    <submittedName>
        <fullName evidence="9">Diaminopimelate decarboxylase</fullName>
        <ecNumber evidence="9">4.1.1.20</ecNumber>
    </submittedName>
</protein>
<dbReference type="PANTHER" id="PTHR43727">
    <property type="entry name" value="DIAMINOPIMELATE DECARBOXYLASE"/>
    <property type="match status" value="1"/>
</dbReference>
<accession>A0A5C5YIQ1</accession>
<feature type="domain" description="Orn/DAP/Arg decarboxylase 2 C-terminal" evidence="7">
    <location>
        <begin position="284"/>
        <end position="372"/>
    </location>
</feature>
<feature type="active site" description="Proton donor" evidence="5">
    <location>
        <position position="345"/>
    </location>
</feature>
<comment type="caution">
    <text evidence="9">The sequence shown here is derived from an EMBL/GenBank/DDBJ whole genome shotgun (WGS) entry which is preliminary data.</text>
</comment>
<keyword evidence="10" id="KW-1185">Reference proteome</keyword>
<dbReference type="PROSITE" id="PS00879">
    <property type="entry name" value="ODR_DC_2_2"/>
    <property type="match status" value="1"/>
</dbReference>
<evidence type="ECO:0000259" key="7">
    <source>
        <dbReference type="Pfam" id="PF00278"/>
    </source>
</evidence>
<dbReference type="GO" id="GO:0009089">
    <property type="term" value="P:lysine biosynthetic process via diaminopimelate"/>
    <property type="evidence" value="ECO:0007669"/>
    <property type="project" value="InterPro"/>
</dbReference>
<evidence type="ECO:0000256" key="1">
    <source>
        <dbReference type="ARBA" id="ARBA00001933"/>
    </source>
</evidence>
<dbReference type="CDD" id="cd06828">
    <property type="entry name" value="PLPDE_III_DapDC"/>
    <property type="match status" value="1"/>
</dbReference>
<dbReference type="AlphaFoldDB" id="A0A5C5YIQ1"/>
<dbReference type="InterPro" id="IPR000183">
    <property type="entry name" value="Orn/DAP/Arg_de-COase"/>
</dbReference>
<evidence type="ECO:0000256" key="5">
    <source>
        <dbReference type="PIRSR" id="PIRSR600183-50"/>
    </source>
</evidence>
<evidence type="ECO:0000256" key="2">
    <source>
        <dbReference type="ARBA" id="ARBA00022793"/>
    </source>
</evidence>
<gene>
    <name evidence="9" type="primary">lysA_1</name>
    <name evidence="9" type="ORF">CA85_00260</name>
</gene>
<dbReference type="PRINTS" id="PR01179">
    <property type="entry name" value="ODADCRBXLASE"/>
</dbReference>
<dbReference type="InterPro" id="IPR029066">
    <property type="entry name" value="PLP-binding_barrel"/>
</dbReference>
<reference evidence="9 10" key="1">
    <citation type="submission" date="2019-02" db="EMBL/GenBank/DDBJ databases">
        <title>Deep-cultivation of Planctomycetes and their phenomic and genomic characterization uncovers novel biology.</title>
        <authorList>
            <person name="Wiegand S."/>
            <person name="Jogler M."/>
            <person name="Boedeker C."/>
            <person name="Pinto D."/>
            <person name="Vollmers J."/>
            <person name="Rivas-Marin E."/>
            <person name="Kohn T."/>
            <person name="Peeters S.H."/>
            <person name="Heuer A."/>
            <person name="Rast P."/>
            <person name="Oberbeckmann S."/>
            <person name="Bunk B."/>
            <person name="Jeske O."/>
            <person name="Meyerdierks A."/>
            <person name="Storesund J.E."/>
            <person name="Kallscheuer N."/>
            <person name="Luecker S."/>
            <person name="Lage O.M."/>
            <person name="Pohl T."/>
            <person name="Merkel B.J."/>
            <person name="Hornburger P."/>
            <person name="Mueller R.-W."/>
            <person name="Bruemmer F."/>
            <person name="Labrenz M."/>
            <person name="Spormann A.M."/>
            <person name="Op Den Camp H."/>
            <person name="Overmann J."/>
            <person name="Amann R."/>
            <person name="Jetten M.S.M."/>
            <person name="Mascher T."/>
            <person name="Medema M.H."/>
            <person name="Devos D.P."/>
            <person name="Kaster A.-K."/>
            <person name="Ovreas L."/>
            <person name="Rohde M."/>
            <person name="Galperin M.Y."/>
            <person name="Jogler C."/>
        </authorList>
    </citation>
    <scope>NUCLEOTIDE SEQUENCE [LARGE SCALE GENOMIC DNA]</scope>
    <source>
        <strain evidence="9 10">CA85</strain>
    </source>
</reference>
<evidence type="ECO:0000313" key="9">
    <source>
        <dbReference type="EMBL" id="TWT74741.1"/>
    </source>
</evidence>
<dbReference type="Proteomes" id="UP000318053">
    <property type="component" value="Unassembled WGS sequence"/>
</dbReference>
<dbReference type="Pfam" id="PF02784">
    <property type="entry name" value="Orn_Arg_deC_N"/>
    <property type="match status" value="1"/>
</dbReference>
<dbReference type="Gene3D" id="2.40.37.10">
    <property type="entry name" value="Lyase, Ornithine Decarboxylase, Chain A, domain 1"/>
    <property type="match status" value="1"/>
</dbReference>
<dbReference type="InterPro" id="IPR022643">
    <property type="entry name" value="De-COase2_C"/>
</dbReference>
<dbReference type="PRINTS" id="PR01181">
    <property type="entry name" value="DAPDCRBXLASE"/>
</dbReference>
<dbReference type="InterPro" id="IPR022657">
    <property type="entry name" value="De-COase2_CS"/>
</dbReference>
<sequence>MANTSPTPSLPFNRSFIEQVIADHPTPLVLYYEDGIRRRARELSDAFAWNEGFQQYFAVKATPNPHIVAMMAEEGSGADCSSVAELITCERLGITGHDVMFTSNNTTVEEFAVAARLGAIINLDTPHHIDQLQQLDALPEMVSFRFNPGPERQGNVIIGDPKEAKFGCTREQIFEGYARCAELGITRFGLHAMVVSNELNVDALLQTAEMLFELAVQIHERTGVAVECINLGGGIGVAYGPNQEAVNLQEFGRGVQSLYESKLVPAGLAPVRLMMENGRAMTGPFGFLVTQVINQKTSYKNYVGVDACMSNLMRPGMYGAYHHISVLGKEQEPATQTVDVVGSLCENNDKFAVDRELPATEVGDIIVVHDAGAHGHSMGFQYNGRLRSAEVLYNDAGEVREIRRAETIDDYFATVDFDTVKVAQQRTATSGQPS</sequence>
<proteinExistence type="inferred from homology"/>
<comment type="cofactor">
    <cofactor evidence="1 5">
        <name>pyridoxal 5'-phosphate</name>
        <dbReference type="ChEBI" id="CHEBI:597326"/>
    </cofactor>
</comment>
<dbReference type="InterPro" id="IPR009006">
    <property type="entry name" value="Ala_racemase/Decarboxylase_C"/>
</dbReference>
<dbReference type="RefSeq" id="WP_146389051.1">
    <property type="nucleotide sequence ID" value="NZ_SJPK01000001.1"/>
</dbReference>
<evidence type="ECO:0000256" key="6">
    <source>
        <dbReference type="RuleBase" id="RU003737"/>
    </source>
</evidence>
<dbReference type="EC" id="4.1.1.20" evidence="9"/>
<keyword evidence="4 9" id="KW-0456">Lyase</keyword>
<dbReference type="OrthoDB" id="9802241at2"/>
<dbReference type="InterPro" id="IPR002986">
    <property type="entry name" value="DAP_deCOOHase_LysA"/>
</dbReference>
<comment type="similarity">
    <text evidence="6">Belongs to the Orn/Lys/Arg decarboxylase class-II family.</text>
</comment>
<dbReference type="FunFam" id="3.20.20.10:FF:000003">
    <property type="entry name" value="Diaminopimelate decarboxylase"/>
    <property type="match status" value="1"/>
</dbReference>
<dbReference type="SUPFAM" id="SSF51419">
    <property type="entry name" value="PLP-binding barrel"/>
    <property type="match status" value="1"/>
</dbReference>
<dbReference type="PANTHER" id="PTHR43727:SF2">
    <property type="entry name" value="GROUP IV DECARBOXYLASE"/>
    <property type="match status" value="1"/>
</dbReference>
<keyword evidence="3 5" id="KW-0663">Pyridoxal phosphate</keyword>
<evidence type="ECO:0000313" key="10">
    <source>
        <dbReference type="Proteomes" id="UP000318053"/>
    </source>
</evidence>
<keyword evidence="2" id="KW-0210">Decarboxylase</keyword>
<dbReference type="SUPFAM" id="SSF50621">
    <property type="entry name" value="Alanine racemase C-terminal domain-like"/>
    <property type="match status" value="1"/>
</dbReference>
<dbReference type="GO" id="GO:0008836">
    <property type="term" value="F:diaminopimelate decarboxylase activity"/>
    <property type="evidence" value="ECO:0007669"/>
    <property type="project" value="UniProtKB-EC"/>
</dbReference>
<name>A0A5C5YIQ1_9BACT</name>